<comment type="caution">
    <text evidence="1">The sequence shown here is derived from an EMBL/GenBank/DDBJ whole genome shotgun (WGS) entry which is preliminary data.</text>
</comment>
<dbReference type="Pfam" id="PF04456">
    <property type="entry name" value="DUF503"/>
    <property type="match status" value="1"/>
</dbReference>
<dbReference type="AlphaFoldDB" id="A0A7W0C5Y1"/>
<evidence type="ECO:0008006" key="3">
    <source>
        <dbReference type="Google" id="ProtNLM"/>
    </source>
</evidence>
<dbReference type="InterPro" id="IPR007546">
    <property type="entry name" value="DUF503"/>
</dbReference>
<dbReference type="RefSeq" id="WP_232364595.1">
    <property type="nucleotide sequence ID" value="NZ_JACDUS010000001.1"/>
</dbReference>
<keyword evidence="2" id="KW-1185">Reference proteome</keyword>
<name>A0A7W0C5Y1_9BACT</name>
<dbReference type="Proteomes" id="UP000525298">
    <property type="component" value="Unassembled WGS sequence"/>
</dbReference>
<proteinExistence type="predicted"/>
<dbReference type="InterPro" id="IPR036746">
    <property type="entry name" value="TT1725-like_sf"/>
</dbReference>
<dbReference type="PANTHER" id="PTHR36441:SF1">
    <property type="entry name" value="DUF503 DOMAIN-CONTAINING PROTEIN"/>
    <property type="match status" value="1"/>
</dbReference>
<dbReference type="SUPFAM" id="SSF103007">
    <property type="entry name" value="Hypothetical protein TT1725"/>
    <property type="match status" value="1"/>
</dbReference>
<protein>
    <recommendedName>
        <fullName evidence="3">DUF503 domain-containing protein</fullName>
    </recommendedName>
</protein>
<gene>
    <name evidence="1" type="ORF">HNR65_000068</name>
</gene>
<evidence type="ECO:0000313" key="1">
    <source>
        <dbReference type="EMBL" id="MBA2879761.1"/>
    </source>
</evidence>
<dbReference type="PANTHER" id="PTHR36441">
    <property type="entry name" value="HYPOTHETICAL CYTOSOLIC PROTEIN"/>
    <property type="match status" value="1"/>
</dbReference>
<accession>A0A7W0C5Y1</accession>
<sequence length="100" mass="11601">MNKRLMVIGFGTLTFRLHECQGLKEKRKIIKSIIARSRNSFNAAIAEVDFNDMHQRAKIGFALVGNDRRTINSQMDKLYDFICRLELAEVTDMETEIHNI</sequence>
<dbReference type="Gene3D" id="3.30.70.1120">
    <property type="entry name" value="TT1725-like"/>
    <property type="match status" value="1"/>
</dbReference>
<evidence type="ECO:0000313" key="2">
    <source>
        <dbReference type="Proteomes" id="UP000525298"/>
    </source>
</evidence>
<reference evidence="1 2" key="1">
    <citation type="submission" date="2020-07" db="EMBL/GenBank/DDBJ databases">
        <title>Genomic Encyclopedia of Type Strains, Phase IV (KMG-IV): sequencing the most valuable type-strain genomes for metagenomic binning, comparative biology and taxonomic classification.</title>
        <authorList>
            <person name="Goeker M."/>
        </authorList>
    </citation>
    <scope>NUCLEOTIDE SEQUENCE [LARGE SCALE GENOMIC DNA]</scope>
    <source>
        <strain evidence="1 2">DSM 17721</strain>
    </source>
</reference>
<organism evidence="1 2">
    <name type="scientific">Desulfosalsimonas propionicica</name>
    <dbReference type="NCBI Taxonomy" id="332175"/>
    <lineage>
        <taxon>Bacteria</taxon>
        <taxon>Pseudomonadati</taxon>
        <taxon>Thermodesulfobacteriota</taxon>
        <taxon>Desulfobacteria</taxon>
        <taxon>Desulfobacterales</taxon>
        <taxon>Desulfosalsimonadaceae</taxon>
        <taxon>Desulfosalsimonas</taxon>
    </lineage>
</organism>
<dbReference type="EMBL" id="JACDUS010000001">
    <property type="protein sequence ID" value="MBA2879761.1"/>
    <property type="molecule type" value="Genomic_DNA"/>
</dbReference>